<gene>
    <name evidence="1" type="ORF">UFOPK1603_01893</name>
</gene>
<sequence>MDGHDGVPVFNRHVPDGCVAHDARVVHDDVESTEGVDGLLDHVATCFVIGDVAVVRHRDSAASFNQGHGFVGRAACAFTRNAATEVVHNNLGAVLREFHGVTTANAVSRASDDGDLAVEHAH</sequence>
<name>A0A6J6F2G3_9ZZZZ</name>
<organism evidence="1">
    <name type="scientific">freshwater metagenome</name>
    <dbReference type="NCBI Taxonomy" id="449393"/>
    <lineage>
        <taxon>unclassified sequences</taxon>
        <taxon>metagenomes</taxon>
        <taxon>ecological metagenomes</taxon>
    </lineage>
</organism>
<dbReference type="EMBL" id="CAEZTG010000263">
    <property type="protein sequence ID" value="CAB4582656.1"/>
    <property type="molecule type" value="Genomic_DNA"/>
</dbReference>
<protein>
    <submittedName>
        <fullName evidence="1">Unannotated protein</fullName>
    </submittedName>
</protein>
<accession>A0A6J6F2G3</accession>
<reference evidence="1" key="1">
    <citation type="submission" date="2020-05" db="EMBL/GenBank/DDBJ databases">
        <authorList>
            <person name="Chiriac C."/>
            <person name="Salcher M."/>
            <person name="Ghai R."/>
            <person name="Kavagutti S V."/>
        </authorList>
    </citation>
    <scope>NUCLEOTIDE SEQUENCE</scope>
</reference>
<evidence type="ECO:0000313" key="1">
    <source>
        <dbReference type="EMBL" id="CAB4582656.1"/>
    </source>
</evidence>
<proteinExistence type="predicted"/>
<dbReference type="AlphaFoldDB" id="A0A6J6F2G3"/>